<dbReference type="SUPFAM" id="SSF88659">
    <property type="entry name" value="Sigma3 and sigma4 domains of RNA polymerase sigma factors"/>
    <property type="match status" value="2"/>
</dbReference>
<dbReference type="InterPro" id="IPR013325">
    <property type="entry name" value="RNA_pol_sigma_r2"/>
</dbReference>
<dbReference type="EMBL" id="HBHW01001684">
    <property type="protein sequence ID" value="CAE0033447.1"/>
    <property type="molecule type" value="Transcribed_RNA"/>
</dbReference>
<gene>
    <name evidence="9" type="ORF">RMAR00112_LOCUS1387</name>
</gene>
<keyword evidence="3" id="KW-0731">Sigma factor</keyword>
<dbReference type="InterPro" id="IPR007627">
    <property type="entry name" value="RNA_pol_sigma70_r2"/>
</dbReference>
<dbReference type="GO" id="GO:0006352">
    <property type="term" value="P:DNA-templated transcription initiation"/>
    <property type="evidence" value="ECO:0007669"/>
    <property type="project" value="InterPro"/>
</dbReference>
<dbReference type="InterPro" id="IPR007624">
    <property type="entry name" value="RNA_pol_sigma70_r3"/>
</dbReference>
<evidence type="ECO:0000256" key="2">
    <source>
        <dbReference type="ARBA" id="ARBA00023015"/>
    </source>
</evidence>
<dbReference type="NCBIfam" id="TIGR02937">
    <property type="entry name" value="sigma70-ECF"/>
    <property type="match status" value="1"/>
</dbReference>
<protein>
    <recommendedName>
        <fullName evidence="10">RNA polymerase sigma-70 domain-containing protein</fullName>
    </recommendedName>
</protein>
<keyword evidence="2" id="KW-0805">Transcription regulation</keyword>
<dbReference type="PANTHER" id="PTHR30603:SF47">
    <property type="entry name" value="RNA POLYMERASE SIGMA FACTOR SIGD, CHLOROPLASTIC"/>
    <property type="match status" value="1"/>
</dbReference>
<accession>A0A7S2Z9W4</accession>
<sequence length="340" mass="38319">MGFVVCAAARIGSGKRKISRRQQRHELKPRTKPIIRRTDENSKDVPLEAELTMAVQKMLAIEKLKRSLWESTGREPTLLEVAKIRNTDVDTISRYLDEGRKSRHALVEENLRLVSSIACRFVGRGVAIQDLVQEGACGLVQAVEKYDASKGAKFSSYATFWIQKHIRQSIYNDSRSIRLPRSFQDKLLHLKKAYKSIFDEYGRIATLEELSEATGFDQKVVEHLIVASKSVQSLDMPVDGDGGQLVTELDRTEWEGCGPEDTICREMIREGVHDALNAVLSEREKEVILLKYGLSTEGETRSSEIARRYAISAAGIRKIELRALKKLRTSNSLQLFLGAV</sequence>
<evidence type="ECO:0000256" key="3">
    <source>
        <dbReference type="ARBA" id="ARBA00023082"/>
    </source>
</evidence>
<dbReference type="InterPro" id="IPR000943">
    <property type="entry name" value="RNA_pol_sigma70"/>
</dbReference>
<dbReference type="Gene3D" id="1.10.601.10">
    <property type="entry name" value="RNA Polymerase Primary Sigma Factor"/>
    <property type="match status" value="1"/>
</dbReference>
<evidence type="ECO:0008006" key="10">
    <source>
        <dbReference type="Google" id="ProtNLM"/>
    </source>
</evidence>
<dbReference type="Pfam" id="PF04539">
    <property type="entry name" value="Sigma70_r3"/>
    <property type="match status" value="1"/>
</dbReference>
<dbReference type="CDD" id="cd06171">
    <property type="entry name" value="Sigma70_r4"/>
    <property type="match status" value="1"/>
</dbReference>
<evidence type="ECO:0000259" key="8">
    <source>
        <dbReference type="Pfam" id="PF04545"/>
    </source>
</evidence>
<evidence type="ECO:0000313" key="9">
    <source>
        <dbReference type="EMBL" id="CAE0033447.1"/>
    </source>
</evidence>
<evidence type="ECO:0000256" key="1">
    <source>
        <dbReference type="ARBA" id="ARBA00007788"/>
    </source>
</evidence>
<keyword evidence="5" id="KW-0804">Transcription</keyword>
<dbReference type="PRINTS" id="PR00046">
    <property type="entry name" value="SIGMA70FCT"/>
</dbReference>
<dbReference type="Pfam" id="PF04542">
    <property type="entry name" value="Sigma70_r2"/>
    <property type="match status" value="1"/>
</dbReference>
<reference evidence="9" key="1">
    <citation type="submission" date="2021-01" db="EMBL/GenBank/DDBJ databases">
        <authorList>
            <person name="Corre E."/>
            <person name="Pelletier E."/>
            <person name="Niang G."/>
            <person name="Scheremetjew M."/>
            <person name="Finn R."/>
            <person name="Kale V."/>
            <person name="Holt S."/>
            <person name="Cochrane G."/>
            <person name="Meng A."/>
            <person name="Brown T."/>
            <person name="Cohen L."/>
        </authorList>
    </citation>
    <scope>NUCLEOTIDE SEQUENCE</scope>
    <source>
        <strain evidence="9">CCMP 769</strain>
    </source>
</reference>
<name>A0A7S2Z9W4_9RHOD</name>
<evidence type="ECO:0000256" key="5">
    <source>
        <dbReference type="ARBA" id="ARBA00023163"/>
    </source>
</evidence>
<dbReference type="GO" id="GO:0003677">
    <property type="term" value="F:DNA binding"/>
    <property type="evidence" value="ECO:0007669"/>
    <property type="project" value="UniProtKB-KW"/>
</dbReference>
<evidence type="ECO:0000256" key="4">
    <source>
        <dbReference type="ARBA" id="ARBA00023125"/>
    </source>
</evidence>
<dbReference type="Pfam" id="PF04545">
    <property type="entry name" value="Sigma70_r4"/>
    <property type="match status" value="1"/>
</dbReference>
<comment type="similarity">
    <text evidence="1">Belongs to the sigma-70 factor family.</text>
</comment>
<organism evidence="9">
    <name type="scientific">Rhodosorus marinus</name>
    <dbReference type="NCBI Taxonomy" id="101924"/>
    <lineage>
        <taxon>Eukaryota</taxon>
        <taxon>Rhodophyta</taxon>
        <taxon>Stylonematophyceae</taxon>
        <taxon>Stylonematales</taxon>
        <taxon>Stylonemataceae</taxon>
        <taxon>Rhodosorus</taxon>
    </lineage>
</organism>
<keyword evidence="4" id="KW-0238">DNA-binding</keyword>
<feature type="domain" description="RNA polymerase sigma-70 region 4" evidence="8">
    <location>
        <begin position="278"/>
        <end position="328"/>
    </location>
</feature>
<dbReference type="InterPro" id="IPR050239">
    <property type="entry name" value="Sigma-70_RNA_pol_init_factors"/>
</dbReference>
<dbReference type="InterPro" id="IPR013324">
    <property type="entry name" value="RNA_pol_sigma_r3/r4-like"/>
</dbReference>
<feature type="domain" description="RNA polymerase sigma-70 region 2" evidence="7">
    <location>
        <begin position="106"/>
        <end position="170"/>
    </location>
</feature>
<evidence type="ECO:0000259" key="7">
    <source>
        <dbReference type="Pfam" id="PF04542"/>
    </source>
</evidence>
<dbReference type="GO" id="GO:0016987">
    <property type="term" value="F:sigma factor activity"/>
    <property type="evidence" value="ECO:0007669"/>
    <property type="project" value="UniProtKB-KW"/>
</dbReference>
<feature type="domain" description="RNA polymerase sigma-70 region 3" evidence="6">
    <location>
        <begin position="186"/>
        <end position="244"/>
    </location>
</feature>
<evidence type="ECO:0000259" key="6">
    <source>
        <dbReference type="Pfam" id="PF04539"/>
    </source>
</evidence>
<dbReference type="PANTHER" id="PTHR30603">
    <property type="entry name" value="RNA POLYMERASE SIGMA FACTOR RPO"/>
    <property type="match status" value="1"/>
</dbReference>
<dbReference type="InterPro" id="IPR007630">
    <property type="entry name" value="RNA_pol_sigma70_r4"/>
</dbReference>
<dbReference type="InterPro" id="IPR014284">
    <property type="entry name" value="RNA_pol_sigma-70_dom"/>
</dbReference>
<dbReference type="AlphaFoldDB" id="A0A7S2Z9W4"/>
<dbReference type="InterPro" id="IPR036388">
    <property type="entry name" value="WH-like_DNA-bd_sf"/>
</dbReference>
<dbReference type="Gene3D" id="1.10.10.10">
    <property type="entry name" value="Winged helix-like DNA-binding domain superfamily/Winged helix DNA-binding domain"/>
    <property type="match status" value="2"/>
</dbReference>
<dbReference type="SUPFAM" id="SSF88946">
    <property type="entry name" value="Sigma2 domain of RNA polymerase sigma factors"/>
    <property type="match status" value="1"/>
</dbReference>
<proteinExistence type="inferred from homology"/>